<comment type="cofactor">
    <cofactor evidence="2">
        <name>Ca(2+)</name>
        <dbReference type="ChEBI" id="CHEBI:29108"/>
    </cofactor>
</comment>
<dbReference type="STRING" id="63186.ZOBELLIA_4638"/>
<evidence type="ECO:0000256" key="14">
    <source>
        <dbReference type="SAM" id="SignalP"/>
    </source>
</evidence>
<feature type="signal peptide" evidence="14">
    <location>
        <begin position="1"/>
        <end position="20"/>
    </location>
</feature>
<keyword evidence="14" id="KW-0732">Signal</keyword>
<dbReference type="InterPro" id="IPR008183">
    <property type="entry name" value="Aldose_1/G6P_1-epimerase"/>
</dbReference>
<evidence type="ECO:0000256" key="3">
    <source>
        <dbReference type="ARBA" id="ARBA00005028"/>
    </source>
</evidence>
<dbReference type="UniPathway" id="UPA00242"/>
<keyword evidence="10 11" id="KW-0119">Carbohydrate metabolism</keyword>
<comment type="catalytic activity">
    <reaction evidence="1 11">
        <text>alpha-D-glucose = beta-D-glucose</text>
        <dbReference type="Rhea" id="RHEA:10264"/>
        <dbReference type="ChEBI" id="CHEBI:15903"/>
        <dbReference type="ChEBI" id="CHEBI:17925"/>
        <dbReference type="EC" id="5.1.3.3"/>
    </reaction>
</comment>
<dbReference type="InterPro" id="IPR011013">
    <property type="entry name" value="Gal_mutarotase_sf_dom"/>
</dbReference>
<feature type="active site" description="Proton acceptor" evidence="12">
    <location>
        <position position="328"/>
    </location>
</feature>
<evidence type="ECO:0000256" key="10">
    <source>
        <dbReference type="ARBA" id="ARBA00023277"/>
    </source>
</evidence>
<evidence type="ECO:0000256" key="1">
    <source>
        <dbReference type="ARBA" id="ARBA00001614"/>
    </source>
</evidence>
<reference evidence="16" key="1">
    <citation type="submission" date="2009-07" db="EMBL/GenBank/DDBJ databases">
        <title>Complete genome sequence of Zobellia galactanivorans Dsij.</title>
        <authorList>
            <consortium name="Genoscope - CEA"/>
        </authorList>
    </citation>
    <scope>NUCLEOTIDE SEQUENCE [LARGE SCALE GENOMIC DNA]</scope>
    <source>
        <strain evidence="16">DSM 12802 / CCUG 47099 / CIP 106680 / NCIMB 13871 / Dsij</strain>
    </source>
</reference>
<feature type="chain" id="PRO_5003402439" description="Aldose 1-epimerase" evidence="14">
    <location>
        <begin position="21"/>
        <end position="364"/>
    </location>
</feature>
<dbReference type="NCBIfam" id="NF008277">
    <property type="entry name" value="PRK11055.1"/>
    <property type="match status" value="1"/>
</dbReference>
<dbReference type="InterPro" id="IPR047215">
    <property type="entry name" value="Galactose_mutarotase-like"/>
</dbReference>
<reference evidence="15 16" key="2">
    <citation type="journal article" date="2012" name="Environ. Microbiol.">
        <title>Characterization of the first alginolytic operons in a marine bacterium: from their emergence in marine Flavobacteriia to their independent transfers to marine Proteobacteria and human gut Bacteroides.</title>
        <authorList>
            <person name="Thomas F."/>
            <person name="Barbeyron T."/>
            <person name="Tonon T."/>
            <person name="Genicot S."/>
            <person name="Czjzek M."/>
            <person name="Michel G."/>
        </authorList>
    </citation>
    <scope>NUCLEOTIDE SEQUENCE [LARGE SCALE GENOMIC DNA]</scope>
    <source>
        <strain evidence="16">DSM 12802 / CCUG 47099 / CIP 106680 / NCIMB 13871 / Dsij</strain>
    </source>
</reference>
<dbReference type="PROSITE" id="PS00545">
    <property type="entry name" value="ALDOSE_1_EPIMERASE"/>
    <property type="match status" value="1"/>
</dbReference>
<comment type="pathway">
    <text evidence="3 11">Carbohydrate metabolism; hexose metabolism.</text>
</comment>
<evidence type="ECO:0000256" key="8">
    <source>
        <dbReference type="ARBA" id="ARBA00022837"/>
    </source>
</evidence>
<keyword evidence="16" id="KW-1185">Reference proteome</keyword>
<dbReference type="InterPro" id="IPR015443">
    <property type="entry name" value="Aldose_1-epimerase"/>
</dbReference>
<dbReference type="PANTHER" id="PTHR10091">
    <property type="entry name" value="ALDOSE-1-EPIMERASE"/>
    <property type="match status" value="1"/>
</dbReference>
<accession>G0L4L6</accession>
<sequence length="364" mass="40852">MKKILCFAVFFTLVSYPMYAQSIQKEQWGTVKGKEVSLYTVTNKNGMKMQIMNLGCIITSLFVPDKNGKLDDVVLGFDNLEDYVKGHPSFGTTVGRYANRIKDAQFVMNDSVYKLTANEEGTAIHGGNEFRDAVWDAEIVSNENGEGLRFHYLSPDGSFGFPGKLDVYATYLLNDDNAIYVTFEAETDKDTHVSMTNHSYFNLNGAKELIYDHRVLVDADTYTEFDEDITPTGKLPRLKETAWDLSSMTRLGDKIHDIPLNGYHHCYVLNKEDGEMKKAAEVIEPNSGRKLEVFTTQPGITVYASNGLDNITGKYGIDYIPHMALCLETQDLPDAVNHPNFPSTLLKPGETYSETVVYDFGIVK</sequence>
<proteinExistence type="inferred from homology"/>
<evidence type="ECO:0000256" key="2">
    <source>
        <dbReference type="ARBA" id="ARBA00001913"/>
    </source>
</evidence>
<evidence type="ECO:0000313" key="15">
    <source>
        <dbReference type="EMBL" id="CAZ98773.1"/>
    </source>
</evidence>
<dbReference type="Gene3D" id="2.70.98.10">
    <property type="match status" value="1"/>
</dbReference>
<dbReference type="GO" id="GO:0033499">
    <property type="term" value="P:galactose catabolic process via UDP-galactose, Leloir pathway"/>
    <property type="evidence" value="ECO:0007669"/>
    <property type="project" value="TreeGrafter"/>
</dbReference>
<feature type="active site" description="Proton donor" evidence="12">
    <location>
        <position position="198"/>
    </location>
</feature>
<dbReference type="CDD" id="cd09019">
    <property type="entry name" value="galactose_mutarotase_like"/>
    <property type="match status" value="1"/>
</dbReference>
<evidence type="ECO:0000256" key="11">
    <source>
        <dbReference type="PIRNR" id="PIRNR005096"/>
    </source>
</evidence>
<dbReference type="AlphaFoldDB" id="G0L4L6"/>
<evidence type="ECO:0000256" key="4">
    <source>
        <dbReference type="ARBA" id="ARBA00006206"/>
    </source>
</evidence>
<keyword evidence="8" id="KW-0106">Calcium</keyword>
<dbReference type="PANTHER" id="PTHR10091:SF0">
    <property type="entry name" value="GALACTOSE MUTAROTASE"/>
    <property type="match status" value="1"/>
</dbReference>
<dbReference type="Proteomes" id="UP000008898">
    <property type="component" value="Chromosome"/>
</dbReference>
<evidence type="ECO:0000256" key="13">
    <source>
        <dbReference type="PIRSR" id="PIRSR005096-3"/>
    </source>
</evidence>
<dbReference type="PATRIC" id="fig|63186.3.peg.4545"/>
<evidence type="ECO:0000256" key="7">
    <source>
        <dbReference type="ARBA" id="ARBA00014165"/>
    </source>
</evidence>
<evidence type="ECO:0000256" key="9">
    <source>
        <dbReference type="ARBA" id="ARBA00023235"/>
    </source>
</evidence>
<dbReference type="InterPro" id="IPR018052">
    <property type="entry name" value="Ald1_epimerase_CS"/>
</dbReference>
<dbReference type="OrthoDB" id="9779408at2"/>
<organism evidence="15 16">
    <name type="scientific">Zobellia galactanivorans (strain DSM 12802 / CCUG 47099 / CIP 106680 / NCIMB 13871 / Dsij)</name>
    <dbReference type="NCBI Taxonomy" id="63186"/>
    <lineage>
        <taxon>Bacteria</taxon>
        <taxon>Pseudomonadati</taxon>
        <taxon>Bacteroidota</taxon>
        <taxon>Flavobacteriia</taxon>
        <taxon>Flavobacteriales</taxon>
        <taxon>Flavobacteriaceae</taxon>
        <taxon>Zobellia</taxon>
    </lineage>
</organism>
<dbReference type="PIRSF" id="PIRSF005096">
    <property type="entry name" value="GALM"/>
    <property type="match status" value="1"/>
</dbReference>
<dbReference type="KEGG" id="zga:ZOBELLIA_4638"/>
<gene>
    <name evidence="15" type="primary">mroA5</name>
    <name evidence="15" type="ordered locus">zobellia_4638</name>
</gene>
<dbReference type="Pfam" id="PF01263">
    <property type="entry name" value="Aldose_epim"/>
    <property type="match status" value="1"/>
</dbReference>
<comment type="subunit">
    <text evidence="5">Monomer.</text>
</comment>
<comment type="similarity">
    <text evidence="4 11">Belongs to the aldose epimerase family.</text>
</comment>
<dbReference type="InterPro" id="IPR014718">
    <property type="entry name" value="GH-type_carb-bd"/>
</dbReference>
<feature type="binding site" evidence="13">
    <location>
        <begin position="99"/>
        <end position="100"/>
    </location>
    <ligand>
        <name>beta-D-galactose</name>
        <dbReference type="ChEBI" id="CHEBI:27667"/>
    </ligand>
</feature>
<keyword evidence="9 11" id="KW-0413">Isomerase</keyword>
<dbReference type="RefSeq" id="WP_013995961.1">
    <property type="nucleotide sequence ID" value="NC_015844.1"/>
</dbReference>
<evidence type="ECO:0000256" key="12">
    <source>
        <dbReference type="PIRSR" id="PIRSR005096-1"/>
    </source>
</evidence>
<name>G0L4L6_ZOBGA</name>
<dbReference type="GO" id="GO:0030246">
    <property type="term" value="F:carbohydrate binding"/>
    <property type="evidence" value="ECO:0007669"/>
    <property type="project" value="InterPro"/>
</dbReference>
<dbReference type="HOGENOM" id="CLU_031753_1_1_10"/>
<evidence type="ECO:0000256" key="5">
    <source>
        <dbReference type="ARBA" id="ARBA00011245"/>
    </source>
</evidence>
<evidence type="ECO:0000256" key="6">
    <source>
        <dbReference type="ARBA" id="ARBA00013185"/>
    </source>
</evidence>
<feature type="binding site" evidence="13">
    <location>
        <begin position="198"/>
        <end position="200"/>
    </location>
    <ligand>
        <name>beta-D-galactose</name>
        <dbReference type="ChEBI" id="CHEBI:27667"/>
    </ligand>
</feature>
<evidence type="ECO:0000313" key="16">
    <source>
        <dbReference type="Proteomes" id="UP000008898"/>
    </source>
</evidence>
<dbReference type="EC" id="5.1.3.3" evidence="6 11"/>
<dbReference type="GO" id="GO:0006006">
    <property type="term" value="P:glucose metabolic process"/>
    <property type="evidence" value="ECO:0007669"/>
    <property type="project" value="TreeGrafter"/>
</dbReference>
<dbReference type="GO" id="GO:0004034">
    <property type="term" value="F:aldose 1-epimerase activity"/>
    <property type="evidence" value="ECO:0007669"/>
    <property type="project" value="UniProtKB-EC"/>
</dbReference>
<dbReference type="EMBL" id="FP476056">
    <property type="protein sequence ID" value="CAZ98773.1"/>
    <property type="molecule type" value="Genomic_DNA"/>
</dbReference>
<dbReference type="SUPFAM" id="SSF74650">
    <property type="entry name" value="Galactose mutarotase-like"/>
    <property type="match status" value="1"/>
</dbReference>
<protein>
    <recommendedName>
        <fullName evidence="7 11">Aldose 1-epimerase</fullName>
        <ecNumber evidence="6 11">5.1.3.3</ecNumber>
    </recommendedName>
</protein>